<evidence type="ECO:0000256" key="2">
    <source>
        <dbReference type="SAM" id="Phobius"/>
    </source>
</evidence>
<sequence length="431" mass="48476">MRATIRRESLGEWSPPDERPDPVEILDRQNANRVPELVPLRYERMLASPFSFLRGSAAIMAWDLGHGPRTDLMVAACGDAHLANFGLFASPDRRLVFDLNDFDEVHRGPFEWDVKRLAASVFVASIENGDEPREARAAARVVGQAYRETMARAAGMTSLDIWYTRIEVDDLRELEREMTARQVAVTEAVFAKAERHTPLDNLTRFATVTSEGLRIKEDPPLVVRLPRDRHAEATKMLFDAYANYLDTLASDRRQLVMRYRFQDIARKVVGVGSVGTMCFIVLFVGDTNQDPLFLQIKEAQESVLAPYVAGVEYRDQGQRVVEGQRLIQSASDPFLGWFTGTGPLGRDFYVRQLRDKKGGFDPTALRPEGMRVYARVCASSLARAHARTGDPVAIAGYLGSGTVFDRAIERFAVRYGKQNGRDYRRVRAARG</sequence>
<evidence type="ECO:0000313" key="4">
    <source>
        <dbReference type="Proteomes" id="UP001595914"/>
    </source>
</evidence>
<name>A0ABV9FQH0_9NOCA</name>
<evidence type="ECO:0000313" key="3">
    <source>
        <dbReference type="EMBL" id="MFC4604047.1"/>
    </source>
</evidence>
<feature type="transmembrane region" description="Helical" evidence="2">
    <location>
        <begin position="264"/>
        <end position="285"/>
    </location>
</feature>
<dbReference type="RefSeq" id="WP_378416548.1">
    <property type="nucleotide sequence ID" value="NZ_JBHSFO010000004.1"/>
</dbReference>
<dbReference type="PANTHER" id="PTHR39441">
    <property type="entry name" value="DUF2252 DOMAIN-CONTAINING PROTEIN"/>
    <property type="match status" value="1"/>
</dbReference>
<dbReference type="Proteomes" id="UP001595914">
    <property type="component" value="Unassembled WGS sequence"/>
</dbReference>
<keyword evidence="2" id="KW-1133">Transmembrane helix</keyword>
<dbReference type="Pfam" id="PF10009">
    <property type="entry name" value="DUF2252"/>
    <property type="match status" value="1"/>
</dbReference>
<dbReference type="PANTHER" id="PTHR39441:SF1">
    <property type="entry name" value="DUF2252 DOMAIN-CONTAINING PROTEIN"/>
    <property type="match status" value="1"/>
</dbReference>
<evidence type="ECO:0000256" key="1">
    <source>
        <dbReference type="SAM" id="MobiDB-lite"/>
    </source>
</evidence>
<keyword evidence="2" id="KW-0812">Transmembrane</keyword>
<organism evidence="3 4">
    <name type="scientific">Rhodococcus kronopolitis</name>
    <dbReference type="NCBI Taxonomy" id="1460226"/>
    <lineage>
        <taxon>Bacteria</taxon>
        <taxon>Bacillati</taxon>
        <taxon>Actinomycetota</taxon>
        <taxon>Actinomycetes</taxon>
        <taxon>Mycobacteriales</taxon>
        <taxon>Nocardiaceae</taxon>
        <taxon>Rhodococcus</taxon>
    </lineage>
</organism>
<accession>A0ABV9FQH0</accession>
<proteinExistence type="predicted"/>
<protein>
    <submittedName>
        <fullName evidence="3">DUF2252 domain-containing protein</fullName>
    </submittedName>
</protein>
<keyword evidence="4" id="KW-1185">Reference proteome</keyword>
<comment type="caution">
    <text evidence="3">The sequence shown here is derived from an EMBL/GenBank/DDBJ whole genome shotgun (WGS) entry which is preliminary data.</text>
</comment>
<keyword evidence="2" id="KW-0472">Membrane</keyword>
<feature type="region of interest" description="Disordered" evidence="1">
    <location>
        <begin position="1"/>
        <end position="23"/>
    </location>
</feature>
<reference evidence="4" key="1">
    <citation type="journal article" date="2019" name="Int. J. Syst. Evol. Microbiol.">
        <title>The Global Catalogue of Microorganisms (GCM) 10K type strain sequencing project: providing services to taxonomists for standard genome sequencing and annotation.</title>
        <authorList>
            <consortium name="The Broad Institute Genomics Platform"/>
            <consortium name="The Broad Institute Genome Sequencing Center for Infectious Disease"/>
            <person name="Wu L."/>
            <person name="Ma J."/>
        </authorList>
    </citation>
    <scope>NUCLEOTIDE SEQUENCE [LARGE SCALE GENOMIC DNA]</scope>
    <source>
        <strain evidence="4">CCUG 54520</strain>
    </source>
</reference>
<gene>
    <name evidence="3" type="ORF">ACFO6S_10165</name>
</gene>
<dbReference type="EMBL" id="JBHSFO010000004">
    <property type="protein sequence ID" value="MFC4604047.1"/>
    <property type="molecule type" value="Genomic_DNA"/>
</dbReference>
<dbReference type="InterPro" id="IPR018721">
    <property type="entry name" value="DUF2252"/>
</dbReference>